<accession>A0ABU7CES9</accession>
<dbReference type="Proteomes" id="UP001345963">
    <property type="component" value="Unassembled WGS sequence"/>
</dbReference>
<proteinExistence type="predicted"/>
<name>A0ABU7CES9_9TELE</name>
<dbReference type="EMBL" id="JAHUTI010088748">
    <property type="protein sequence ID" value="MED6260275.1"/>
    <property type="molecule type" value="Genomic_DNA"/>
</dbReference>
<gene>
    <name evidence="1" type="ORF">ATANTOWER_010727</name>
</gene>
<reference evidence="1 2" key="1">
    <citation type="submission" date="2021-07" db="EMBL/GenBank/DDBJ databases">
        <authorList>
            <person name="Palmer J.M."/>
        </authorList>
    </citation>
    <scope>NUCLEOTIDE SEQUENCE [LARGE SCALE GENOMIC DNA]</scope>
    <source>
        <strain evidence="1 2">AT_MEX2019</strain>
        <tissue evidence="1">Muscle</tissue>
    </source>
</reference>
<evidence type="ECO:0000313" key="1">
    <source>
        <dbReference type="EMBL" id="MED6260275.1"/>
    </source>
</evidence>
<keyword evidence="2" id="KW-1185">Reference proteome</keyword>
<sequence length="92" mass="10483">MGEVTSLPLALSVLYETHKLRARVPEREREGGERISQTEAETEREIRRGAVGLMVRGQETEGDTLGGCSCFPFATYERLREVTIDWQCLWSH</sequence>
<comment type="caution">
    <text evidence="1">The sequence shown here is derived from an EMBL/GenBank/DDBJ whole genome shotgun (WGS) entry which is preliminary data.</text>
</comment>
<protein>
    <submittedName>
        <fullName evidence="1">Uncharacterized protein</fullName>
    </submittedName>
</protein>
<evidence type="ECO:0000313" key="2">
    <source>
        <dbReference type="Proteomes" id="UP001345963"/>
    </source>
</evidence>
<organism evidence="1 2">
    <name type="scientific">Ataeniobius toweri</name>
    <dbReference type="NCBI Taxonomy" id="208326"/>
    <lineage>
        <taxon>Eukaryota</taxon>
        <taxon>Metazoa</taxon>
        <taxon>Chordata</taxon>
        <taxon>Craniata</taxon>
        <taxon>Vertebrata</taxon>
        <taxon>Euteleostomi</taxon>
        <taxon>Actinopterygii</taxon>
        <taxon>Neopterygii</taxon>
        <taxon>Teleostei</taxon>
        <taxon>Neoteleostei</taxon>
        <taxon>Acanthomorphata</taxon>
        <taxon>Ovalentaria</taxon>
        <taxon>Atherinomorphae</taxon>
        <taxon>Cyprinodontiformes</taxon>
        <taxon>Goodeidae</taxon>
        <taxon>Ataeniobius</taxon>
    </lineage>
</organism>